<evidence type="ECO:0000313" key="1">
    <source>
        <dbReference type="EMBL" id="KAK3706830.1"/>
    </source>
</evidence>
<reference evidence="1" key="1">
    <citation type="submission" date="2023-07" db="EMBL/GenBank/DDBJ databases">
        <title>Black Yeasts Isolated from many extreme environments.</title>
        <authorList>
            <person name="Coleine C."/>
            <person name="Stajich J.E."/>
            <person name="Selbmann L."/>
        </authorList>
    </citation>
    <scope>NUCLEOTIDE SEQUENCE</scope>
    <source>
        <strain evidence="1">CCFEE 5714</strain>
    </source>
</reference>
<dbReference type="EMBL" id="JAUTXU010000116">
    <property type="protein sequence ID" value="KAK3706830.1"/>
    <property type="molecule type" value="Genomic_DNA"/>
</dbReference>
<evidence type="ECO:0000313" key="2">
    <source>
        <dbReference type="Proteomes" id="UP001281147"/>
    </source>
</evidence>
<proteinExistence type="predicted"/>
<sequence>MADYDSDSSAGGDDIETNVLLGYASKEPTIDDFSQLGGLPTWLDGKTTAPGQLSKCKVCNGALSLLLQLNGDLPDRFPSHERRLAFRAVRASGTPPAAEEPSGKSATAADVGPTTNIGESLFGAKSPTPAQANPFASSTTSAPNSNPFSSGQSASAQATASAQTAQVGDTFAQKARISSPTQSPVVVAPSEPWPEDLNPYPSYHVDADKEYLDPTSQLEDVPRSARVETNGESSSAADDKALFESAMDKTFQRFADRLEQNPEQVLRYEFAGQPLLYSKSDAVGKLLSSASQSKVQTASSRNGIAASSISKVPRCASCGATRVFELQLTPHAITELEVEDMSVDGMDWGTIIVAVCKEVCQERGKAVGEVGYVEEWVGVQWEEIAGKQPAVR</sequence>
<keyword evidence="2" id="KW-1185">Reference proteome</keyword>
<gene>
    <name evidence="1" type="ORF">LTR37_012509</name>
</gene>
<accession>A0ACC3MZ73</accession>
<dbReference type="Proteomes" id="UP001281147">
    <property type="component" value="Unassembled WGS sequence"/>
</dbReference>
<protein>
    <submittedName>
        <fullName evidence="1">Uncharacterized protein</fullName>
    </submittedName>
</protein>
<organism evidence="1 2">
    <name type="scientific">Vermiconidia calcicola</name>
    <dbReference type="NCBI Taxonomy" id="1690605"/>
    <lineage>
        <taxon>Eukaryota</taxon>
        <taxon>Fungi</taxon>
        <taxon>Dikarya</taxon>
        <taxon>Ascomycota</taxon>
        <taxon>Pezizomycotina</taxon>
        <taxon>Dothideomycetes</taxon>
        <taxon>Dothideomycetidae</taxon>
        <taxon>Mycosphaerellales</taxon>
        <taxon>Extremaceae</taxon>
        <taxon>Vermiconidia</taxon>
    </lineage>
</organism>
<comment type="caution">
    <text evidence="1">The sequence shown here is derived from an EMBL/GenBank/DDBJ whole genome shotgun (WGS) entry which is preliminary data.</text>
</comment>
<name>A0ACC3MZ73_9PEZI</name>